<dbReference type="PROSITE" id="PS50089">
    <property type="entry name" value="ZF_RING_2"/>
    <property type="match status" value="1"/>
</dbReference>
<dbReference type="CDD" id="cd16585">
    <property type="entry name" value="RING-HC_TIF1_C-VI"/>
    <property type="match status" value="1"/>
</dbReference>
<feature type="region of interest" description="Disordered" evidence="21">
    <location>
        <begin position="411"/>
        <end position="454"/>
    </location>
</feature>
<evidence type="ECO:0000256" key="7">
    <source>
        <dbReference type="ARBA" id="ARBA00022723"/>
    </source>
</evidence>
<comment type="catalytic activity">
    <reaction evidence="1">
        <text>S-ubiquitinyl-[E2 ubiquitin-conjugating enzyme]-L-cysteine + [acceptor protein]-L-lysine = [E2 ubiquitin-conjugating enzyme]-L-cysteine + N(6)-ubiquitinyl-[acceptor protein]-L-lysine.</text>
        <dbReference type="EC" id="2.3.2.27"/>
    </reaction>
</comment>
<dbReference type="PROSITE" id="PS50016">
    <property type="entry name" value="ZF_PHD_2"/>
    <property type="match status" value="1"/>
</dbReference>
<dbReference type="SMART" id="SM00184">
    <property type="entry name" value="RING"/>
    <property type="match status" value="2"/>
</dbReference>
<feature type="domain" description="B box-type" evidence="25">
    <location>
        <begin position="199"/>
        <end position="240"/>
    </location>
</feature>
<dbReference type="InterPro" id="IPR011011">
    <property type="entry name" value="Znf_FYVE_PHD"/>
</dbReference>
<dbReference type="GO" id="GO:0005634">
    <property type="term" value="C:nucleus"/>
    <property type="evidence" value="ECO:0007669"/>
    <property type="project" value="UniProtKB-SubCell"/>
</dbReference>
<feature type="compositionally biased region" description="Basic and acidic residues" evidence="21">
    <location>
        <begin position="1199"/>
        <end position="1221"/>
    </location>
</feature>
<evidence type="ECO:0000256" key="13">
    <source>
        <dbReference type="ARBA" id="ARBA00023054"/>
    </source>
</evidence>
<keyword evidence="9 18" id="KW-0863">Zinc-finger</keyword>
<keyword evidence="8" id="KW-0677">Repeat</keyword>
<dbReference type="Gene3D" id="3.30.160.60">
    <property type="entry name" value="Classic Zinc Finger"/>
    <property type="match status" value="1"/>
</dbReference>
<evidence type="ECO:0000313" key="27">
    <source>
        <dbReference type="Proteomes" id="UP001557470"/>
    </source>
</evidence>
<feature type="coiled-coil region" evidence="20">
    <location>
        <begin position="237"/>
        <end position="271"/>
    </location>
</feature>
<dbReference type="InterPro" id="IPR036427">
    <property type="entry name" value="Bromodomain-like_sf"/>
</dbReference>
<dbReference type="Pfam" id="PF13445">
    <property type="entry name" value="zf-RING_UBOX"/>
    <property type="match status" value="1"/>
</dbReference>
<dbReference type="SMART" id="SM00297">
    <property type="entry name" value="BROMO"/>
    <property type="match status" value="1"/>
</dbReference>
<feature type="domain" description="PHD-type" evidence="23">
    <location>
        <begin position="784"/>
        <end position="831"/>
    </location>
</feature>
<evidence type="ECO:0000256" key="20">
    <source>
        <dbReference type="SAM" id="Coils"/>
    </source>
</evidence>
<dbReference type="CDD" id="cd05502">
    <property type="entry name" value="Bromo_tif1_like"/>
    <property type="match status" value="1"/>
</dbReference>
<organism evidence="26 27">
    <name type="scientific">Umbra pygmaea</name>
    <name type="common">Eastern mudminnow</name>
    <dbReference type="NCBI Taxonomy" id="75934"/>
    <lineage>
        <taxon>Eukaryota</taxon>
        <taxon>Metazoa</taxon>
        <taxon>Chordata</taxon>
        <taxon>Craniata</taxon>
        <taxon>Vertebrata</taxon>
        <taxon>Euteleostomi</taxon>
        <taxon>Actinopterygii</taxon>
        <taxon>Neopterygii</taxon>
        <taxon>Teleostei</taxon>
        <taxon>Protacanthopterygii</taxon>
        <taxon>Esociformes</taxon>
        <taxon>Umbridae</taxon>
        <taxon>Umbra</taxon>
    </lineage>
</organism>
<dbReference type="CDD" id="cd15541">
    <property type="entry name" value="PHD_TIF1_like"/>
    <property type="match status" value="1"/>
</dbReference>
<feature type="compositionally biased region" description="Polar residues" evidence="21">
    <location>
        <begin position="538"/>
        <end position="550"/>
    </location>
</feature>
<evidence type="ECO:0000256" key="11">
    <source>
        <dbReference type="ARBA" id="ARBA00022833"/>
    </source>
</evidence>
<evidence type="ECO:0000259" key="23">
    <source>
        <dbReference type="PROSITE" id="PS50016"/>
    </source>
</evidence>
<evidence type="ECO:0000256" key="19">
    <source>
        <dbReference type="PROSITE-ProRule" id="PRU00035"/>
    </source>
</evidence>
<dbReference type="SMART" id="SM00249">
    <property type="entry name" value="PHD"/>
    <property type="match status" value="2"/>
</dbReference>
<dbReference type="PROSITE" id="PS50014">
    <property type="entry name" value="BROMODOMAIN_2"/>
    <property type="match status" value="1"/>
</dbReference>
<dbReference type="SUPFAM" id="SSF57850">
    <property type="entry name" value="RING/U-box"/>
    <property type="match status" value="1"/>
</dbReference>
<dbReference type="Pfam" id="PF00643">
    <property type="entry name" value="zf-B_box"/>
    <property type="match status" value="1"/>
</dbReference>
<dbReference type="Gene3D" id="3.30.40.10">
    <property type="entry name" value="Zinc/RING finger domain, C3HC4 (zinc finger)"/>
    <property type="match status" value="2"/>
</dbReference>
<dbReference type="CDD" id="cd19829">
    <property type="entry name" value="Bbox2_TIF1b_C-VI"/>
    <property type="match status" value="1"/>
</dbReference>
<keyword evidence="10" id="KW-0833">Ubl conjugation pathway</keyword>
<feature type="region of interest" description="Disordered" evidence="21">
    <location>
        <begin position="836"/>
        <end position="859"/>
    </location>
</feature>
<dbReference type="SMART" id="SM00336">
    <property type="entry name" value="BBOX"/>
    <property type="match status" value="2"/>
</dbReference>
<evidence type="ECO:0000256" key="5">
    <source>
        <dbReference type="ARBA" id="ARBA00022491"/>
    </source>
</evidence>
<feature type="compositionally biased region" description="Polar residues" evidence="21">
    <location>
        <begin position="1160"/>
        <end position="1172"/>
    </location>
</feature>
<dbReference type="GO" id="GO:0061630">
    <property type="term" value="F:ubiquitin protein ligase activity"/>
    <property type="evidence" value="ECO:0007669"/>
    <property type="project" value="UniProtKB-EC"/>
</dbReference>
<feature type="region of interest" description="Disordered" evidence="21">
    <location>
        <begin position="600"/>
        <end position="782"/>
    </location>
</feature>
<keyword evidence="7" id="KW-0479">Metal-binding</keyword>
<comment type="subcellular location">
    <subcellularLocation>
        <location evidence="2">Nucleus</location>
    </subcellularLocation>
</comment>
<sequence length="1280" mass="141548">MDGSPEAAVDNDDLVIIVENEAESLPAEEERAKQLGGSLGLMDTCPVCKLNFHNREPKLLPCLHSFCKKCLPPPSRNLANAEQQRRDPQLQADNSKPLNVIRCPVCRQECWEVEVLDNFFVKDSVEVPSSTVEKTSQGLQTDVCMSCDDKTEATGFCVECVEFLCVTCIEAHQRVKFTRDHTIRQKEEMSPEAVGASTQKPVFCDIHKQEPLKLFCETCDRLTCRDCQLLKHKDHNYQFLEDAYRNHRQHLENMTHQLQEKRKAIEEVSNCINNGLQQVDENRKSVTNEIKKSICNLIMEINRKGKILVNQLEALTKDHEVGLKKQQEDVSHLTRHLDHVINFTKWATASHSGTALLYCKRLILCQIHYLMRANCNASIVPQSLVRFQCRSGFWASNVDLGALAVERIPGRQPSSMQQGFPPGHPGPPGPVPRGEGPPGPFPPGSAAHQRGSTLAQLQLQVEKLAQHPNRAGQPPPNHWSWYQQGLRLPGPGPGPGGPQPQRPHQGGSPSQGPPNMVQIQQPGRRYGPGPQTHPNPRSPTSMLQNTNFPPQSLRDLIHNSSFPPKPMDVLQGTSRYSHVLPPNTGPISTQASIHQRNMMEAAQLRRSDPSGSSASMSHPRASYAPSLATAVSDRHAQGRQNSPMSKPSSSESSAGSASWKRTEPQTAAPPSSAKRRRRSSPGPIIVIKDEPEDDDEVRFVQSSVRASASLPDSSTGIQPQPLPQSLPQPLPQQQSPPDPTPTVEPQPEPQLEPQPRAETQVELEADPQPEPDKALGAPEDDPNEDWCAVCQNGGELLCCDKCPKVFHLNCHIPTLRESPSGEWFCSFCRDVSSPEMEYDPDSQGQSPAMKEEPGSEGFPPVDKRKCERLLLRIYCNEFSTDFQEPASPTSVPEYKALIETPMDLSIVKSRLESKENTRYCNAEEFVKDVRLIFRNCAKYYQADTEVGGAGLSLEEYFEEQLKLLFQDRVFPGGREEGMIPPVEDEMEEGMEEDGMAPNEGDMPPVEDDLAPFEEGIPSMEKEGLGEGLAPLEGGTAEGGIPPLEERMEDGGTSPVKEGAHPGDVAEVAEPSTRVSSPPVTQPSSDIQDNPPDIQDNPPDIQDNPPDIQDNPPDIQDNPPDIQDNPPDIQDNPPDIQDNPPDNPPDIQDNPLDIPDNPLDTQDNFSVTVNNHPDTPDHPADIQDHASKILENTFTPGGRPEIKDSLPDVTDDSPKIKDKLPDITDDPPEIQDNLPDITDDPSKIKDTLDNPTDTQEPSLEFDLATENERKTECETDKAEEE</sequence>
<dbReference type="PANTHER" id="PTHR45915">
    <property type="entry name" value="TRANSCRIPTION INTERMEDIARY FACTOR"/>
    <property type="match status" value="1"/>
</dbReference>
<dbReference type="EC" id="2.3.2.27" evidence="4"/>
<evidence type="ECO:0000259" key="22">
    <source>
        <dbReference type="PROSITE" id="PS50014"/>
    </source>
</evidence>
<feature type="region of interest" description="Disordered" evidence="21">
    <location>
        <begin position="466"/>
        <end position="570"/>
    </location>
</feature>
<protein>
    <recommendedName>
        <fullName evidence="4">RING-type E3 ubiquitin transferase</fullName>
        <ecNumber evidence="4">2.3.2.27</ecNumber>
    </recommendedName>
</protein>
<feature type="domain" description="Bromo" evidence="22">
    <location>
        <begin position="874"/>
        <end position="947"/>
    </location>
</feature>
<dbReference type="InterPro" id="IPR000315">
    <property type="entry name" value="Znf_B-box"/>
</dbReference>
<dbReference type="InterPro" id="IPR019787">
    <property type="entry name" value="Znf_PHD-finger"/>
</dbReference>
<keyword evidence="5" id="KW-0678">Repressor</keyword>
<dbReference type="InterPro" id="IPR017907">
    <property type="entry name" value="Znf_RING_CS"/>
</dbReference>
<dbReference type="GO" id="GO:0008270">
    <property type="term" value="F:zinc ion binding"/>
    <property type="evidence" value="ECO:0007669"/>
    <property type="project" value="UniProtKB-KW"/>
</dbReference>
<gene>
    <name evidence="26" type="ORF">UPYG_G00345070</name>
</gene>
<dbReference type="PANTHER" id="PTHR45915:SF4">
    <property type="entry name" value="TRANSCRIPTION INTERMEDIARY FACTOR 1-ALPHA"/>
    <property type="match status" value="1"/>
</dbReference>
<keyword evidence="11" id="KW-0862">Zinc</keyword>
<accession>A0ABD0WDY2</accession>
<keyword evidence="15" id="KW-0238">DNA-binding</keyword>
<dbReference type="Proteomes" id="UP001557470">
    <property type="component" value="Unassembled WGS sequence"/>
</dbReference>
<evidence type="ECO:0000256" key="14">
    <source>
        <dbReference type="ARBA" id="ARBA00023117"/>
    </source>
</evidence>
<dbReference type="InterPro" id="IPR047058">
    <property type="entry name" value="TIF1b_Bbox2_Znf"/>
</dbReference>
<dbReference type="AlphaFoldDB" id="A0ABD0WDY2"/>
<feature type="domain" description="B box-type" evidence="25">
    <location>
        <begin position="139"/>
        <end position="192"/>
    </location>
</feature>
<comment type="pathway">
    <text evidence="3">Protein modification; protein ubiquitination.</text>
</comment>
<dbReference type="Pfam" id="PF00628">
    <property type="entry name" value="PHD"/>
    <property type="match status" value="1"/>
</dbReference>
<evidence type="ECO:0000256" key="10">
    <source>
        <dbReference type="ARBA" id="ARBA00022786"/>
    </source>
</evidence>
<dbReference type="InterPro" id="IPR027370">
    <property type="entry name" value="Znf-RING_euk"/>
</dbReference>
<dbReference type="InterPro" id="IPR003649">
    <property type="entry name" value="Bbox_C"/>
</dbReference>
<evidence type="ECO:0000259" key="25">
    <source>
        <dbReference type="PROSITE" id="PS50119"/>
    </source>
</evidence>
<proteinExistence type="predicted"/>
<dbReference type="InterPro" id="IPR019786">
    <property type="entry name" value="Zinc_finger_PHD-type_CS"/>
</dbReference>
<dbReference type="InterPro" id="IPR001965">
    <property type="entry name" value="Znf_PHD"/>
</dbReference>
<keyword evidence="27" id="KW-1185">Reference proteome</keyword>
<comment type="caution">
    <text evidence="26">The sequence shown here is derived from an EMBL/GenBank/DDBJ whole genome shotgun (WGS) entry which is preliminary data.</text>
</comment>
<name>A0ABD0WDY2_UMBPY</name>
<evidence type="ECO:0000256" key="4">
    <source>
        <dbReference type="ARBA" id="ARBA00012483"/>
    </source>
</evidence>
<evidence type="ECO:0000256" key="15">
    <source>
        <dbReference type="ARBA" id="ARBA00023125"/>
    </source>
</evidence>
<dbReference type="EMBL" id="JAGEUA010000011">
    <property type="protein sequence ID" value="KAL0962766.1"/>
    <property type="molecule type" value="Genomic_DNA"/>
</dbReference>
<feature type="compositionally biased region" description="Pro residues" evidence="21">
    <location>
        <begin position="490"/>
        <end position="501"/>
    </location>
</feature>
<dbReference type="Pfam" id="PF00439">
    <property type="entry name" value="Bromodomain"/>
    <property type="match status" value="1"/>
</dbReference>
<dbReference type="SUPFAM" id="SSF47370">
    <property type="entry name" value="Bromodomain"/>
    <property type="match status" value="1"/>
</dbReference>
<evidence type="ECO:0000256" key="2">
    <source>
        <dbReference type="ARBA" id="ARBA00004123"/>
    </source>
</evidence>
<feature type="compositionally biased region" description="Low complexity" evidence="21">
    <location>
        <begin position="502"/>
        <end position="514"/>
    </location>
</feature>
<evidence type="ECO:0000256" key="16">
    <source>
        <dbReference type="ARBA" id="ARBA00023163"/>
    </source>
</evidence>
<feature type="compositionally biased region" description="Basic and acidic residues" evidence="21">
    <location>
        <begin position="1173"/>
        <end position="1187"/>
    </location>
</feature>
<feature type="compositionally biased region" description="Low complexity" evidence="21">
    <location>
        <begin position="1085"/>
        <end position="1159"/>
    </location>
</feature>
<feature type="compositionally biased region" description="Polar residues" evidence="21">
    <location>
        <begin position="1072"/>
        <end position="1084"/>
    </location>
</feature>
<dbReference type="Gene3D" id="1.20.920.10">
    <property type="entry name" value="Bromodomain-like"/>
    <property type="match status" value="1"/>
</dbReference>
<dbReference type="InterPro" id="IPR001487">
    <property type="entry name" value="Bromodomain"/>
</dbReference>
<dbReference type="FunFam" id="3.30.40.10:FF:000123">
    <property type="entry name" value="E3 ubiquitin-protein ligase TRIM33"/>
    <property type="match status" value="1"/>
</dbReference>
<evidence type="ECO:0000256" key="21">
    <source>
        <dbReference type="SAM" id="MobiDB-lite"/>
    </source>
</evidence>
<dbReference type="InterPro" id="IPR001841">
    <property type="entry name" value="Znf_RING"/>
</dbReference>
<evidence type="ECO:0000256" key="1">
    <source>
        <dbReference type="ARBA" id="ARBA00000900"/>
    </source>
</evidence>
<dbReference type="PROSITE" id="PS00518">
    <property type="entry name" value="ZF_RING_1"/>
    <property type="match status" value="1"/>
</dbReference>
<evidence type="ECO:0000256" key="3">
    <source>
        <dbReference type="ARBA" id="ARBA00004906"/>
    </source>
</evidence>
<dbReference type="FunFam" id="3.30.160.60:FF:000074">
    <property type="entry name" value="Tripartite motif containing 66"/>
    <property type="match status" value="1"/>
</dbReference>
<evidence type="ECO:0000256" key="6">
    <source>
        <dbReference type="ARBA" id="ARBA00022679"/>
    </source>
</evidence>
<dbReference type="SUPFAM" id="SSF57845">
    <property type="entry name" value="B-box zinc-binding domain"/>
    <property type="match status" value="1"/>
</dbReference>
<dbReference type="SMART" id="SM00502">
    <property type="entry name" value="BBC"/>
    <property type="match status" value="1"/>
</dbReference>
<keyword evidence="17" id="KW-0539">Nucleus</keyword>
<dbReference type="SUPFAM" id="SSF57903">
    <property type="entry name" value="FYVE/PHD zinc finger"/>
    <property type="match status" value="1"/>
</dbReference>
<dbReference type="Gene3D" id="1.20.5.340">
    <property type="match status" value="1"/>
</dbReference>
<dbReference type="InterPro" id="IPR013083">
    <property type="entry name" value="Znf_RING/FYVE/PHD"/>
</dbReference>
<keyword evidence="12" id="KW-0805">Transcription regulation</keyword>
<keyword evidence="6" id="KW-0808">Transferase</keyword>
<feature type="domain" description="RING-type" evidence="24">
    <location>
        <begin position="45"/>
        <end position="107"/>
    </location>
</feature>
<reference evidence="26 27" key="1">
    <citation type="submission" date="2024-06" db="EMBL/GenBank/DDBJ databases">
        <authorList>
            <person name="Pan Q."/>
            <person name="Wen M."/>
            <person name="Jouanno E."/>
            <person name="Zahm M."/>
            <person name="Klopp C."/>
            <person name="Cabau C."/>
            <person name="Louis A."/>
            <person name="Berthelot C."/>
            <person name="Parey E."/>
            <person name="Roest Crollius H."/>
            <person name="Montfort J."/>
            <person name="Robinson-Rechavi M."/>
            <person name="Bouchez O."/>
            <person name="Lampietro C."/>
            <person name="Lopez Roques C."/>
            <person name="Donnadieu C."/>
            <person name="Postlethwait J."/>
            <person name="Bobe J."/>
            <person name="Verreycken H."/>
            <person name="Guiguen Y."/>
        </authorList>
    </citation>
    <scope>NUCLEOTIDE SEQUENCE [LARGE SCALE GENOMIC DNA]</scope>
    <source>
        <strain evidence="26">Up_M1</strain>
        <tissue evidence="26">Testis</tissue>
    </source>
</reference>
<dbReference type="PROSITE" id="PS50119">
    <property type="entry name" value="ZF_BBOX"/>
    <property type="match status" value="2"/>
</dbReference>
<feature type="compositionally biased region" description="Pro residues" evidence="21">
    <location>
        <begin position="422"/>
        <end position="443"/>
    </location>
</feature>
<feature type="compositionally biased region" description="Basic and acidic residues" evidence="21">
    <location>
        <begin position="1265"/>
        <end position="1280"/>
    </location>
</feature>
<dbReference type="PROSITE" id="PS01359">
    <property type="entry name" value="ZF_PHD_1"/>
    <property type="match status" value="1"/>
</dbReference>
<feature type="compositionally biased region" description="Low complexity" evidence="21">
    <location>
        <begin position="642"/>
        <end position="658"/>
    </location>
</feature>
<keyword evidence="13 20" id="KW-0175">Coiled coil</keyword>
<evidence type="ECO:0000256" key="9">
    <source>
        <dbReference type="ARBA" id="ARBA00022771"/>
    </source>
</evidence>
<dbReference type="PRINTS" id="PR00503">
    <property type="entry name" value="BROMODOMAIN"/>
</dbReference>
<feature type="compositionally biased region" description="Polar residues" evidence="21">
    <location>
        <begin position="700"/>
        <end position="717"/>
    </location>
</feature>
<evidence type="ECO:0000313" key="26">
    <source>
        <dbReference type="EMBL" id="KAL0962766.1"/>
    </source>
</evidence>
<keyword evidence="16" id="KW-0804">Transcription</keyword>
<evidence type="ECO:0000256" key="17">
    <source>
        <dbReference type="ARBA" id="ARBA00023242"/>
    </source>
</evidence>
<evidence type="ECO:0000256" key="8">
    <source>
        <dbReference type="ARBA" id="ARBA00022737"/>
    </source>
</evidence>
<evidence type="ECO:0000256" key="12">
    <source>
        <dbReference type="ARBA" id="ARBA00023015"/>
    </source>
</evidence>
<evidence type="ECO:0000259" key="24">
    <source>
        <dbReference type="PROSITE" id="PS50089"/>
    </source>
</evidence>
<feature type="compositionally biased region" description="Pro residues" evidence="21">
    <location>
        <begin position="720"/>
        <end position="752"/>
    </location>
</feature>
<evidence type="ECO:0000256" key="18">
    <source>
        <dbReference type="PROSITE-ProRule" id="PRU00024"/>
    </source>
</evidence>
<feature type="region of interest" description="Disordered" evidence="21">
    <location>
        <begin position="989"/>
        <end position="1280"/>
    </location>
</feature>
<dbReference type="GO" id="GO:0003677">
    <property type="term" value="F:DNA binding"/>
    <property type="evidence" value="ECO:0007669"/>
    <property type="project" value="UniProtKB-KW"/>
</dbReference>
<keyword evidence="14 19" id="KW-0103">Bromodomain</keyword>